<accession>A0AAV5WKS3</accession>
<feature type="compositionally biased region" description="Basic and acidic residues" evidence="1">
    <location>
        <begin position="60"/>
        <end position="73"/>
    </location>
</feature>
<feature type="region of interest" description="Disordered" evidence="1">
    <location>
        <begin position="275"/>
        <end position="362"/>
    </location>
</feature>
<proteinExistence type="predicted"/>
<dbReference type="AlphaFoldDB" id="A0AAV5WKS3"/>
<dbReference type="Gene3D" id="3.40.50.300">
    <property type="entry name" value="P-loop containing nucleotide triphosphate hydrolases"/>
    <property type="match status" value="1"/>
</dbReference>
<protein>
    <submittedName>
        <fullName evidence="2">Uncharacterized protein</fullName>
    </submittedName>
</protein>
<organism evidence="2 3">
    <name type="scientific">Pristionchus fissidentatus</name>
    <dbReference type="NCBI Taxonomy" id="1538716"/>
    <lineage>
        <taxon>Eukaryota</taxon>
        <taxon>Metazoa</taxon>
        <taxon>Ecdysozoa</taxon>
        <taxon>Nematoda</taxon>
        <taxon>Chromadorea</taxon>
        <taxon>Rhabditida</taxon>
        <taxon>Rhabditina</taxon>
        <taxon>Diplogasteromorpha</taxon>
        <taxon>Diplogasteroidea</taxon>
        <taxon>Neodiplogasteridae</taxon>
        <taxon>Pristionchus</taxon>
    </lineage>
</organism>
<dbReference type="Proteomes" id="UP001432322">
    <property type="component" value="Unassembled WGS sequence"/>
</dbReference>
<feature type="compositionally biased region" description="Basic and acidic residues" evidence="1">
    <location>
        <begin position="108"/>
        <end position="118"/>
    </location>
</feature>
<sequence length="362" mass="40784">MGTEAKAYLQEHSIPQLFEGLMTGLIYNRPDNPIDFLEEALMRVREAPNEPFAWDMFLNKGDEPKQRNRRSVDKQNSVTSKRETPAPPKDRASTVERAPTVQRGPSVQRDESRQRNCSRDSPMVLRRQPSVIRAAEVAEIPDVPVVLFMGGPGGGKTKIAAKVYTSLAERYKDKYPEWREANEKYLRGELIPNNLALALVKAEMGRHRTASAFFLEVKTVNMALILDYDERTLREHMERRGLGMEIIDQIPGEKEEPFIFDRMKQLVVKAMEGGISAPPTSHHREHTSNGRVSGAAVAAAAAVSQDGGSRVSRQNTIQKSPSMDRVSKTPQQDRRSRTPRSRAEEEQENGEHNRGERGSNFP</sequence>
<keyword evidence="3" id="KW-1185">Reference proteome</keyword>
<gene>
    <name evidence="2" type="ORF">PFISCL1PPCAC_23536</name>
</gene>
<dbReference type="Gene3D" id="1.20.890.10">
    <property type="entry name" value="cAMP-dependent protein kinase regulatory subunit, dimerization-anchoring domain"/>
    <property type="match status" value="1"/>
</dbReference>
<feature type="compositionally biased region" description="Basic and acidic residues" evidence="1">
    <location>
        <begin position="325"/>
        <end position="362"/>
    </location>
</feature>
<name>A0AAV5WKS3_9BILA</name>
<dbReference type="InterPro" id="IPR027417">
    <property type="entry name" value="P-loop_NTPase"/>
</dbReference>
<evidence type="ECO:0000313" key="3">
    <source>
        <dbReference type="Proteomes" id="UP001432322"/>
    </source>
</evidence>
<dbReference type="CDD" id="cd22978">
    <property type="entry name" value="DD_AK5"/>
    <property type="match status" value="1"/>
</dbReference>
<feature type="compositionally biased region" description="Polar residues" evidence="1">
    <location>
        <begin position="311"/>
        <end position="321"/>
    </location>
</feature>
<comment type="caution">
    <text evidence="2">The sequence shown here is derived from an EMBL/GenBank/DDBJ whole genome shotgun (WGS) entry which is preliminary data.</text>
</comment>
<dbReference type="SUPFAM" id="SSF47391">
    <property type="entry name" value="Dimerization-anchoring domain of cAMP-dependent PK regulatory subunit"/>
    <property type="match status" value="1"/>
</dbReference>
<feature type="region of interest" description="Disordered" evidence="1">
    <location>
        <begin position="55"/>
        <end position="122"/>
    </location>
</feature>
<dbReference type="EMBL" id="BTSY01000006">
    <property type="protein sequence ID" value="GMT32240.1"/>
    <property type="molecule type" value="Genomic_DNA"/>
</dbReference>
<evidence type="ECO:0000313" key="2">
    <source>
        <dbReference type="EMBL" id="GMT32240.1"/>
    </source>
</evidence>
<feature type="compositionally biased region" description="Basic and acidic residues" evidence="1">
    <location>
        <begin position="80"/>
        <end position="94"/>
    </location>
</feature>
<evidence type="ECO:0000256" key="1">
    <source>
        <dbReference type="SAM" id="MobiDB-lite"/>
    </source>
</evidence>
<reference evidence="2" key="1">
    <citation type="submission" date="2023-10" db="EMBL/GenBank/DDBJ databases">
        <title>Genome assembly of Pristionchus species.</title>
        <authorList>
            <person name="Yoshida K."/>
            <person name="Sommer R.J."/>
        </authorList>
    </citation>
    <scope>NUCLEOTIDE SEQUENCE</scope>
    <source>
        <strain evidence="2">RS5133</strain>
    </source>
</reference>